<organism evidence="7 8">
    <name type="scientific">Thiomicrorhabdus heinhorstiae</name>
    <dbReference type="NCBI Taxonomy" id="2748010"/>
    <lineage>
        <taxon>Bacteria</taxon>
        <taxon>Pseudomonadati</taxon>
        <taxon>Pseudomonadota</taxon>
        <taxon>Gammaproteobacteria</taxon>
        <taxon>Thiotrichales</taxon>
        <taxon>Piscirickettsiaceae</taxon>
        <taxon>Thiomicrorhabdus</taxon>
    </lineage>
</organism>
<dbReference type="InterPro" id="IPR001123">
    <property type="entry name" value="LeuE-type"/>
</dbReference>
<sequence length="203" mass="21948">MTVYSLAAFATALFLLAIIPGPGVLLTVSQSLLAGVRSSVPVIVGIVSGDLLFVLLAIFGLATLAEHFTLLFKLIQYLGAVYLIWMGWRLLLSDPEVIKSAQVMTSKTTRFASGFMTIFADPKVILFYIGFLPGFVDMAELSVQGGLLVLGMVATILITVMFGYALIASKARAWLRSHALQRNLKRVAAITMFATALFLVIDV</sequence>
<dbReference type="RefSeq" id="WP_194947372.1">
    <property type="nucleotide sequence ID" value="NZ_JACBGI020000001.1"/>
</dbReference>
<evidence type="ECO:0000256" key="3">
    <source>
        <dbReference type="ARBA" id="ARBA00022692"/>
    </source>
</evidence>
<dbReference type="PANTHER" id="PTHR30086">
    <property type="entry name" value="ARGININE EXPORTER PROTEIN ARGO"/>
    <property type="match status" value="1"/>
</dbReference>
<keyword evidence="4 6" id="KW-1133">Transmembrane helix</keyword>
<evidence type="ECO:0000313" key="7">
    <source>
        <dbReference type="EMBL" id="MBF6057021.1"/>
    </source>
</evidence>
<feature type="transmembrane region" description="Helical" evidence="6">
    <location>
        <begin position="183"/>
        <end position="201"/>
    </location>
</feature>
<feature type="transmembrane region" description="Helical" evidence="6">
    <location>
        <begin position="147"/>
        <end position="167"/>
    </location>
</feature>
<proteinExistence type="predicted"/>
<comment type="caution">
    <text evidence="7">The sequence shown here is derived from an EMBL/GenBank/DDBJ whole genome shotgun (WGS) entry which is preliminary data.</text>
</comment>
<feature type="transmembrane region" description="Helical" evidence="6">
    <location>
        <begin position="74"/>
        <end position="92"/>
    </location>
</feature>
<dbReference type="Proteomes" id="UP001193680">
    <property type="component" value="Unassembled WGS sequence"/>
</dbReference>
<protein>
    <submittedName>
        <fullName evidence="7">LysE family translocator</fullName>
    </submittedName>
</protein>
<feature type="transmembrane region" description="Helical" evidence="6">
    <location>
        <begin position="40"/>
        <end position="62"/>
    </location>
</feature>
<comment type="subcellular location">
    <subcellularLocation>
        <location evidence="1">Cell membrane</location>
        <topology evidence="1">Multi-pass membrane protein</topology>
    </subcellularLocation>
</comment>
<dbReference type="Pfam" id="PF01810">
    <property type="entry name" value="LysE"/>
    <property type="match status" value="1"/>
</dbReference>
<evidence type="ECO:0000256" key="5">
    <source>
        <dbReference type="ARBA" id="ARBA00023136"/>
    </source>
</evidence>
<evidence type="ECO:0000256" key="4">
    <source>
        <dbReference type="ARBA" id="ARBA00022989"/>
    </source>
</evidence>
<keyword evidence="5 6" id="KW-0472">Membrane</keyword>
<evidence type="ECO:0000256" key="6">
    <source>
        <dbReference type="SAM" id="Phobius"/>
    </source>
</evidence>
<gene>
    <name evidence="7" type="ORF">H8792_001575</name>
</gene>
<evidence type="ECO:0000256" key="1">
    <source>
        <dbReference type="ARBA" id="ARBA00004651"/>
    </source>
</evidence>
<reference evidence="7 8" key="1">
    <citation type="submission" date="2020-06" db="EMBL/GenBank/DDBJ databases">
        <authorList>
            <person name="Scott K."/>
        </authorList>
    </citation>
    <scope>NUCLEOTIDE SEQUENCE [LARGE SCALE GENOMIC DNA]</scope>
    <source>
        <strain evidence="7 8">HH1</strain>
    </source>
</reference>
<keyword evidence="3 6" id="KW-0812">Transmembrane</keyword>
<keyword evidence="8" id="KW-1185">Reference proteome</keyword>
<name>A0ABS0BW41_9GAMM</name>
<accession>A0ABS0BW41</accession>
<evidence type="ECO:0000256" key="2">
    <source>
        <dbReference type="ARBA" id="ARBA00022475"/>
    </source>
</evidence>
<keyword evidence="2" id="KW-1003">Cell membrane</keyword>
<evidence type="ECO:0000313" key="8">
    <source>
        <dbReference type="Proteomes" id="UP001193680"/>
    </source>
</evidence>
<feature type="transmembrane region" description="Helical" evidence="6">
    <location>
        <begin position="6"/>
        <end position="28"/>
    </location>
</feature>
<dbReference type="EMBL" id="JACBGI020000001">
    <property type="protein sequence ID" value="MBF6057021.1"/>
    <property type="molecule type" value="Genomic_DNA"/>
</dbReference>
<dbReference type="PANTHER" id="PTHR30086:SF20">
    <property type="entry name" value="ARGININE EXPORTER PROTEIN ARGO-RELATED"/>
    <property type="match status" value="1"/>
</dbReference>
<reference evidence="7 8" key="2">
    <citation type="submission" date="2020-11" db="EMBL/GenBank/DDBJ databases">
        <title>Sulfur oxidizing isolate from Hospital Hole Sinkhole.</title>
        <authorList>
            <person name="Scott K.M."/>
        </authorList>
    </citation>
    <scope>NUCLEOTIDE SEQUENCE [LARGE SCALE GENOMIC DNA]</scope>
    <source>
        <strain evidence="7 8">HH1</strain>
    </source>
</reference>
<feature type="transmembrane region" description="Helical" evidence="6">
    <location>
        <begin position="113"/>
        <end position="135"/>
    </location>
</feature>